<dbReference type="EMBL" id="FQUO01000009">
    <property type="protein sequence ID" value="SHF53319.1"/>
    <property type="molecule type" value="Genomic_DNA"/>
</dbReference>
<dbReference type="AlphaFoldDB" id="A0A1M5CF46"/>
<dbReference type="RefSeq" id="WP_073043717.1">
    <property type="nucleotide sequence ID" value="NZ_FQUO01000009.1"/>
</dbReference>
<evidence type="ECO:0000313" key="2">
    <source>
        <dbReference type="Proteomes" id="UP000184368"/>
    </source>
</evidence>
<sequence>MSNRMLILIVVANGLIGTADAQKGDKSIAAGLLVGLPENDVIYEDNRDWDYGVGLEGVGQLNFTDRSAALLQIQLTRFSGYSYNFLDPNGPTRAPTSALSLSLKAGYRYQFTKSGFFANLLAGVETNGLYSSAALGIGKRITVKEIYFLDVGIDYSGGFVRRYNIKAVFSIVRRSKID</sequence>
<gene>
    <name evidence="1" type="ORF">SAMN05444008_10944</name>
</gene>
<accession>A0A1M5CF46</accession>
<dbReference type="Proteomes" id="UP000184368">
    <property type="component" value="Unassembled WGS sequence"/>
</dbReference>
<proteinExistence type="predicted"/>
<name>A0A1M5CF46_9BACT</name>
<keyword evidence="2" id="KW-1185">Reference proteome</keyword>
<reference evidence="1 2" key="1">
    <citation type="submission" date="2016-11" db="EMBL/GenBank/DDBJ databases">
        <authorList>
            <person name="Jaros S."/>
            <person name="Januszkiewicz K."/>
            <person name="Wedrychowicz H."/>
        </authorList>
    </citation>
    <scope>NUCLEOTIDE SEQUENCE [LARGE SCALE GENOMIC DNA]</scope>
    <source>
        <strain evidence="1 2">DSM 26897</strain>
    </source>
</reference>
<organism evidence="1 2">
    <name type="scientific">Cnuella takakiae</name>
    <dbReference type="NCBI Taxonomy" id="1302690"/>
    <lineage>
        <taxon>Bacteria</taxon>
        <taxon>Pseudomonadati</taxon>
        <taxon>Bacteroidota</taxon>
        <taxon>Chitinophagia</taxon>
        <taxon>Chitinophagales</taxon>
        <taxon>Chitinophagaceae</taxon>
        <taxon>Cnuella</taxon>
    </lineage>
</organism>
<protein>
    <recommendedName>
        <fullName evidence="3">Outer membrane protein beta-barrel domain-containing protein</fullName>
    </recommendedName>
</protein>
<evidence type="ECO:0008006" key="3">
    <source>
        <dbReference type="Google" id="ProtNLM"/>
    </source>
</evidence>
<evidence type="ECO:0000313" key="1">
    <source>
        <dbReference type="EMBL" id="SHF53319.1"/>
    </source>
</evidence>